<feature type="region of interest" description="Disordered" evidence="1">
    <location>
        <begin position="1"/>
        <end position="21"/>
    </location>
</feature>
<feature type="compositionally biased region" description="Polar residues" evidence="1">
    <location>
        <begin position="7"/>
        <end position="16"/>
    </location>
</feature>
<evidence type="ECO:0000256" key="2">
    <source>
        <dbReference type="SAM" id="Phobius"/>
    </source>
</evidence>
<evidence type="ECO:0000313" key="4">
    <source>
        <dbReference type="EMBL" id="OCT43308.1"/>
    </source>
</evidence>
<keyword evidence="2" id="KW-0472">Membrane</keyword>
<protein>
    <recommendedName>
        <fullName evidence="5">AtpZ/AtpI family protein</fullName>
    </recommendedName>
</protein>
<accession>A0A9X5LS13</accession>
<evidence type="ECO:0000256" key="1">
    <source>
        <dbReference type="SAM" id="MobiDB-lite"/>
    </source>
</evidence>
<organism evidence="3">
    <name type="scientific">Cutibacterium granulosum DSM 20700</name>
    <dbReference type="NCBI Taxonomy" id="1160719"/>
    <lineage>
        <taxon>Bacteria</taxon>
        <taxon>Bacillati</taxon>
        <taxon>Actinomycetota</taxon>
        <taxon>Actinomycetes</taxon>
        <taxon>Propionibacteriales</taxon>
        <taxon>Propionibacteriaceae</taxon>
        <taxon>Cutibacterium</taxon>
    </lineage>
</organism>
<dbReference type="EMBL" id="JNBU01000025">
    <property type="protein sequence ID" value="OCT42384.1"/>
    <property type="molecule type" value="Genomic_DNA"/>
</dbReference>
<feature type="transmembrane region" description="Helical" evidence="2">
    <location>
        <begin position="25"/>
        <end position="44"/>
    </location>
</feature>
<sequence>MDVNRTVKPSESSGATPRSDDGMAVLSYLLAGLLFYGVIGWLLGRWLDKPWLLAVGLIVGFVASVYLIVKRYGTSSSVSDKNQEDM</sequence>
<comment type="caution">
    <text evidence="3">The sequence shown here is derived from an EMBL/GenBank/DDBJ whole genome shotgun (WGS) entry which is preliminary data.</text>
</comment>
<name>A0A9X5LS13_9ACTN</name>
<evidence type="ECO:0008006" key="5">
    <source>
        <dbReference type="Google" id="ProtNLM"/>
    </source>
</evidence>
<keyword evidence="2" id="KW-1133">Transmembrane helix</keyword>
<proteinExistence type="predicted"/>
<dbReference type="AlphaFoldDB" id="A0A9X5LS13"/>
<reference evidence="3" key="1">
    <citation type="submission" date="2014-05" db="EMBL/GenBank/DDBJ databases">
        <authorList>
            <person name="Jahns A.C."/>
            <person name="Eilers H."/>
            <person name="Alexeyev O.A."/>
        </authorList>
    </citation>
    <scope>NUCLEOTIDE SEQUENCE [LARGE SCALE GENOMIC DNA]</scope>
    <source>
        <strain evidence="3">DSM 20700</strain>
    </source>
</reference>
<gene>
    <name evidence="4" type="ORF">L860_03890</name>
    <name evidence="3" type="ORF">L860_10570</name>
</gene>
<dbReference type="OrthoDB" id="5193039at2"/>
<keyword evidence="2" id="KW-0812">Transmembrane</keyword>
<feature type="transmembrane region" description="Helical" evidence="2">
    <location>
        <begin position="50"/>
        <end position="69"/>
    </location>
</feature>
<evidence type="ECO:0000313" key="3">
    <source>
        <dbReference type="EMBL" id="OCT42384.1"/>
    </source>
</evidence>
<dbReference type="EMBL" id="JNBU01000002">
    <property type="protein sequence ID" value="OCT43308.1"/>
    <property type="molecule type" value="Genomic_DNA"/>
</dbReference>